<dbReference type="InterPro" id="IPR017907">
    <property type="entry name" value="Znf_RING_CS"/>
</dbReference>
<gene>
    <name evidence="12" type="ORF">Pcinc_032321</name>
</gene>
<feature type="compositionally biased region" description="Polar residues" evidence="10">
    <location>
        <begin position="332"/>
        <end position="341"/>
    </location>
</feature>
<feature type="region of interest" description="Disordered" evidence="10">
    <location>
        <begin position="311"/>
        <end position="370"/>
    </location>
</feature>
<dbReference type="GO" id="GO:0006513">
    <property type="term" value="P:protein monoubiquitination"/>
    <property type="evidence" value="ECO:0007669"/>
    <property type="project" value="TreeGrafter"/>
</dbReference>
<evidence type="ECO:0000256" key="9">
    <source>
        <dbReference type="PROSITE-ProRule" id="PRU00175"/>
    </source>
</evidence>
<feature type="compositionally biased region" description="Basic residues" evidence="10">
    <location>
        <begin position="1"/>
        <end position="10"/>
    </location>
</feature>
<feature type="region of interest" description="Disordered" evidence="10">
    <location>
        <begin position="419"/>
        <end position="450"/>
    </location>
</feature>
<keyword evidence="13" id="KW-1185">Reference proteome</keyword>
<dbReference type="EMBL" id="JAWQEG010004413">
    <property type="protein sequence ID" value="KAK3861750.1"/>
    <property type="molecule type" value="Genomic_DNA"/>
</dbReference>
<feature type="compositionally biased region" description="Basic and acidic residues" evidence="10">
    <location>
        <begin position="494"/>
        <end position="505"/>
    </location>
</feature>
<keyword evidence="3" id="KW-0808">Transferase</keyword>
<dbReference type="AlphaFoldDB" id="A0AAE1EUB6"/>
<evidence type="ECO:0000313" key="13">
    <source>
        <dbReference type="Proteomes" id="UP001286313"/>
    </source>
</evidence>
<name>A0AAE1EUB6_PETCI</name>
<dbReference type="Proteomes" id="UP001286313">
    <property type="component" value="Unassembled WGS sequence"/>
</dbReference>
<dbReference type="Pfam" id="PF13639">
    <property type="entry name" value="zf-RING_2"/>
    <property type="match status" value="1"/>
</dbReference>
<sequence length="859" mass="95405">MQSPKEKHHGGGTLGVKVEESQNTVVKKDGSPTGSRTPTSPKSDGSSSPSSDDTCSICLGRMTDKCVIKACFHNFCFVCLKEWAKQKTVCPLCKVNFSVIMYDIKTLDEYKEYVVPKPDPPERSHAIASFQEYFVSERRRFFGYRTTNFPGAAALRRLHPGRPQAIPDAIPSGPRERRPTRYNRGSSMFRLSVYQNNVWVQPLADITGRYRLSSPELYREQPTLTHRLVSWANRELTALLPASRIGAVLVEVMDLIEQYAIDSREFRRAMRPHIGRYTHHFVHEFYHFARSPYDMVGHDNAAQYVPRFGFEDSSSSSDDSDAVVEVDVSGNPIPSSSSHLGPQNIEREETLTNEGSVVISSDDTSSSEDTEQTHFFMQQLGMSTREPDLTNSQNPEPPPLSSTAMRSLLGRARSFLNSVNEGASTSRSEETVVATPGPSQKRENPSHSGDSDACIIVEEVNSNKIPLEVISLDSDEESKETLKKKLGNKLSGMKNKDRASHQKQEKKGKHKPNLKRHNFPLTGASCSRSSSSGRQSLKEDHSYCSERKPPAIGGATSTGASSCSGPMQTSSIEISLKWHSHSENSGSVVSLKKKRGLCESKRSRSSSSNSVASNHDVPVKKRKHKEKSKHTISGSSSRFSDRPKNESHKSNLQQKGRPSTQSSDASGGKKDHRSKVKSSSRSSSVHGKQSQDRISCEVQSHGQGKLFQSNSSETSSNNMSATDNIGSPPSTSWTECSSRDNWYPDNHHSRDSSHDSRSSLHKDRRGEGSAVSKSRHSSKKRKHKSKKKSKKSKHKKKPKAKRVIYSSDSDSDSSDSLYKKRRKRKRVVESATSDSDMSFNLNTRSRPKKAKKLSESSSS</sequence>
<dbReference type="PROSITE" id="PS00518">
    <property type="entry name" value="ZF_RING_1"/>
    <property type="match status" value="1"/>
</dbReference>
<dbReference type="PROSITE" id="PS50089">
    <property type="entry name" value="ZF_RING_2"/>
    <property type="match status" value="1"/>
</dbReference>
<dbReference type="SUPFAM" id="SSF57850">
    <property type="entry name" value="RING/U-box"/>
    <property type="match status" value="1"/>
</dbReference>
<dbReference type="Gene3D" id="3.30.40.10">
    <property type="entry name" value="Zinc/RING finger domain, C3HC4 (zinc finger)"/>
    <property type="match status" value="1"/>
</dbReference>
<dbReference type="EC" id="2.3.2.27" evidence="2"/>
<feature type="compositionally biased region" description="Low complexity" evidence="10">
    <location>
        <begin position="605"/>
        <end position="614"/>
    </location>
</feature>
<dbReference type="GO" id="GO:0008270">
    <property type="term" value="F:zinc ion binding"/>
    <property type="evidence" value="ECO:0007669"/>
    <property type="project" value="UniProtKB-KW"/>
</dbReference>
<evidence type="ECO:0000256" key="5">
    <source>
        <dbReference type="ARBA" id="ARBA00022771"/>
    </source>
</evidence>
<dbReference type="PANTHER" id="PTHR46077">
    <property type="entry name" value="E3 UBIQUITIN-PROTEIN LIGASE TOPORS"/>
    <property type="match status" value="1"/>
</dbReference>
<evidence type="ECO:0000256" key="7">
    <source>
        <dbReference type="ARBA" id="ARBA00023015"/>
    </source>
</evidence>
<feature type="compositionally biased region" description="Basic residues" evidence="10">
    <location>
        <begin position="773"/>
        <end position="802"/>
    </location>
</feature>
<feature type="compositionally biased region" description="Low complexity" evidence="10">
    <location>
        <begin position="709"/>
        <end position="720"/>
    </location>
</feature>
<dbReference type="SMART" id="SM00184">
    <property type="entry name" value="RING"/>
    <property type="match status" value="1"/>
</dbReference>
<reference evidence="12" key="1">
    <citation type="submission" date="2023-10" db="EMBL/GenBank/DDBJ databases">
        <title>Genome assemblies of two species of porcelain crab, Petrolisthes cinctipes and Petrolisthes manimaculis (Anomura: Porcellanidae).</title>
        <authorList>
            <person name="Angst P."/>
        </authorList>
    </citation>
    <scope>NUCLEOTIDE SEQUENCE</scope>
    <source>
        <strain evidence="12">PB745_01</strain>
        <tissue evidence="12">Gill</tissue>
    </source>
</reference>
<dbReference type="CDD" id="cd16574">
    <property type="entry name" value="RING-HC_Topors"/>
    <property type="match status" value="1"/>
</dbReference>
<feature type="region of interest" description="Disordered" evidence="10">
    <location>
        <begin position="474"/>
        <end position="568"/>
    </location>
</feature>
<feature type="region of interest" description="Disordered" evidence="10">
    <location>
        <begin position="1"/>
        <end position="51"/>
    </location>
</feature>
<feature type="compositionally biased region" description="Polar residues" evidence="10">
    <location>
        <begin position="697"/>
        <end position="708"/>
    </location>
</feature>
<feature type="domain" description="RING-type" evidence="11">
    <location>
        <begin position="55"/>
        <end position="94"/>
    </location>
</feature>
<feature type="compositionally biased region" description="Basic and acidic residues" evidence="10">
    <location>
        <begin position="536"/>
        <end position="549"/>
    </location>
</feature>
<feature type="compositionally biased region" description="Basic residues" evidence="10">
    <location>
        <begin position="620"/>
        <end position="630"/>
    </location>
</feature>
<keyword evidence="7" id="KW-0805">Transcription regulation</keyword>
<feature type="compositionally biased region" description="Low complexity" evidence="10">
    <location>
        <begin position="37"/>
        <end position="51"/>
    </location>
</feature>
<evidence type="ECO:0000256" key="2">
    <source>
        <dbReference type="ARBA" id="ARBA00012483"/>
    </source>
</evidence>
<feature type="compositionally biased region" description="Polar residues" evidence="10">
    <location>
        <begin position="830"/>
        <end position="844"/>
    </location>
</feature>
<feature type="compositionally biased region" description="Basic and acidic residues" evidence="10">
    <location>
        <begin position="639"/>
        <end position="649"/>
    </location>
</feature>
<keyword evidence="8" id="KW-0804">Transcription</keyword>
<dbReference type="InterPro" id="IPR058745">
    <property type="entry name" value="PWI_Topors"/>
</dbReference>
<dbReference type="PANTHER" id="PTHR46077:SF1">
    <property type="entry name" value="TOP1 BINDING ARGININE_SERINE RICH PROTEIN, E3 UBIQUITIN LIGASE"/>
    <property type="match status" value="1"/>
</dbReference>
<evidence type="ECO:0000256" key="8">
    <source>
        <dbReference type="ARBA" id="ARBA00023163"/>
    </source>
</evidence>
<comment type="caution">
    <text evidence="12">The sequence shown here is derived from an EMBL/GenBank/DDBJ whole genome shotgun (WGS) entry which is preliminary data.</text>
</comment>
<protein>
    <recommendedName>
        <fullName evidence="2">RING-type E3 ubiquitin transferase</fullName>
        <ecNumber evidence="2">2.3.2.27</ecNumber>
    </recommendedName>
</protein>
<feature type="compositionally biased region" description="Polar residues" evidence="10">
    <location>
        <begin position="721"/>
        <end position="740"/>
    </location>
</feature>
<evidence type="ECO:0000256" key="10">
    <source>
        <dbReference type="SAM" id="MobiDB-lite"/>
    </source>
</evidence>
<evidence type="ECO:0000256" key="6">
    <source>
        <dbReference type="ARBA" id="ARBA00022833"/>
    </source>
</evidence>
<dbReference type="InterPro" id="IPR001841">
    <property type="entry name" value="Znf_RING"/>
</dbReference>
<dbReference type="GO" id="GO:0061630">
    <property type="term" value="F:ubiquitin protein ligase activity"/>
    <property type="evidence" value="ECO:0007669"/>
    <property type="project" value="UniProtKB-EC"/>
</dbReference>
<evidence type="ECO:0000256" key="1">
    <source>
        <dbReference type="ARBA" id="ARBA00000900"/>
    </source>
</evidence>
<feature type="compositionally biased region" description="Basic residues" evidence="10">
    <location>
        <begin position="506"/>
        <end position="518"/>
    </location>
</feature>
<feature type="compositionally biased region" description="Basic and acidic residues" evidence="10">
    <location>
        <begin position="745"/>
        <end position="767"/>
    </location>
</feature>
<evidence type="ECO:0000256" key="4">
    <source>
        <dbReference type="ARBA" id="ARBA00022723"/>
    </source>
</evidence>
<dbReference type="InterPro" id="IPR058746">
    <property type="entry name" value="Znf_RING-type_Topors"/>
</dbReference>
<keyword evidence="6" id="KW-0862">Zinc</keyword>
<dbReference type="GO" id="GO:0000209">
    <property type="term" value="P:protein polyubiquitination"/>
    <property type="evidence" value="ECO:0007669"/>
    <property type="project" value="TreeGrafter"/>
</dbReference>
<keyword evidence="4" id="KW-0479">Metal-binding</keyword>
<accession>A0AAE1EUB6</accession>
<evidence type="ECO:0000256" key="3">
    <source>
        <dbReference type="ARBA" id="ARBA00022679"/>
    </source>
</evidence>
<feature type="region of interest" description="Disordered" evidence="10">
    <location>
        <begin position="580"/>
        <end position="859"/>
    </location>
</feature>
<dbReference type="InterPro" id="IPR013083">
    <property type="entry name" value="Znf_RING/FYVE/PHD"/>
</dbReference>
<keyword evidence="5 9" id="KW-0863">Zinc-finger</keyword>
<feature type="compositionally biased region" description="Polar residues" evidence="10">
    <location>
        <begin position="650"/>
        <end position="665"/>
    </location>
</feature>
<feature type="region of interest" description="Disordered" evidence="10">
    <location>
        <begin position="383"/>
        <end position="403"/>
    </location>
</feature>
<organism evidence="12 13">
    <name type="scientific">Petrolisthes cinctipes</name>
    <name type="common">Flat porcelain crab</name>
    <dbReference type="NCBI Taxonomy" id="88211"/>
    <lineage>
        <taxon>Eukaryota</taxon>
        <taxon>Metazoa</taxon>
        <taxon>Ecdysozoa</taxon>
        <taxon>Arthropoda</taxon>
        <taxon>Crustacea</taxon>
        <taxon>Multicrustacea</taxon>
        <taxon>Malacostraca</taxon>
        <taxon>Eumalacostraca</taxon>
        <taxon>Eucarida</taxon>
        <taxon>Decapoda</taxon>
        <taxon>Pleocyemata</taxon>
        <taxon>Anomura</taxon>
        <taxon>Galatheoidea</taxon>
        <taxon>Porcellanidae</taxon>
        <taxon>Petrolisthes</taxon>
    </lineage>
</organism>
<evidence type="ECO:0000259" key="11">
    <source>
        <dbReference type="PROSITE" id="PS50089"/>
    </source>
</evidence>
<dbReference type="Pfam" id="PF26084">
    <property type="entry name" value="PWI_Topors"/>
    <property type="match status" value="1"/>
</dbReference>
<comment type="catalytic activity">
    <reaction evidence="1">
        <text>S-ubiquitinyl-[E2 ubiquitin-conjugating enzyme]-L-cysteine + [acceptor protein]-L-lysine = [E2 ubiquitin-conjugating enzyme]-L-cysteine + N(6)-ubiquitinyl-[acceptor protein]-L-lysine.</text>
        <dbReference type="EC" id="2.3.2.27"/>
    </reaction>
</comment>
<feature type="compositionally biased region" description="Low complexity" evidence="10">
    <location>
        <begin position="525"/>
        <end position="535"/>
    </location>
</feature>
<proteinExistence type="predicted"/>
<feature type="compositionally biased region" description="Low complexity" evidence="10">
    <location>
        <begin position="553"/>
        <end position="565"/>
    </location>
</feature>
<evidence type="ECO:0000313" key="12">
    <source>
        <dbReference type="EMBL" id="KAK3861750.1"/>
    </source>
</evidence>